<dbReference type="SUPFAM" id="SSF103473">
    <property type="entry name" value="MFS general substrate transporter"/>
    <property type="match status" value="1"/>
</dbReference>
<dbReference type="Pfam" id="PF07690">
    <property type="entry name" value="MFS_1"/>
    <property type="match status" value="1"/>
</dbReference>
<organism evidence="7 8">
    <name type="scientific">Pseudovirgaria hyperparasitica</name>
    <dbReference type="NCBI Taxonomy" id="470096"/>
    <lineage>
        <taxon>Eukaryota</taxon>
        <taxon>Fungi</taxon>
        <taxon>Dikarya</taxon>
        <taxon>Ascomycota</taxon>
        <taxon>Pezizomycotina</taxon>
        <taxon>Dothideomycetes</taxon>
        <taxon>Dothideomycetes incertae sedis</taxon>
        <taxon>Acrospermales</taxon>
        <taxon>Acrospermaceae</taxon>
        <taxon>Pseudovirgaria</taxon>
    </lineage>
</organism>
<accession>A0A6A6VYB7</accession>
<evidence type="ECO:0000256" key="1">
    <source>
        <dbReference type="ARBA" id="ARBA00004141"/>
    </source>
</evidence>
<protein>
    <submittedName>
        <fullName evidence="7">MFS general substrate transporter</fullName>
    </submittedName>
</protein>
<feature type="compositionally biased region" description="Polar residues" evidence="5">
    <location>
        <begin position="18"/>
        <end position="28"/>
    </location>
</feature>
<evidence type="ECO:0000256" key="3">
    <source>
        <dbReference type="ARBA" id="ARBA00022989"/>
    </source>
</evidence>
<feature type="transmembrane region" description="Helical" evidence="6">
    <location>
        <begin position="68"/>
        <end position="86"/>
    </location>
</feature>
<sequence>MQTINDGKQGEYGMPKTETVTSPSLTAATRDSTTNEAGLLHYQLDREATLDPILPAPAVGYRVYKRRWFGLIQLVLLNIVVSWDWLTFSPISRTASEFFDVSETGINWLSTGFLFAFVVVAPIVVYVLHFGPKPSIVSASVLTLIGSWIRYGGVRITGSVSARFGVVMFGQILIGFAQPFVLTAPTRYSDMWFTDRGRVSATALASLANPFGGAIGQLVNPFWATDASKVPDTVLYTAIISTLVALPAFFLPSRPPTPASPTSSLPQTPLRNSLSILARSKPFYIILLPFAIYVALFNALSSLLVQILAPYGLSEDEAGIAGAILIVVGLLVSALLSPLFDRLHTHLVPIKVLVPIVAASFLAFIWAPGTRGLAAPYAVCAVLGASSFALLPVSLEYVVEVAWPASPEVGSVVMWSAGQLLGGVFIVVMGALKGADGEPEGSMKRGLVFMAVVACVVVPLPLMLGVRRLGLGEGTRKGRLGVDERGGSGEEGQVEEA</sequence>
<proteinExistence type="predicted"/>
<dbReference type="AlphaFoldDB" id="A0A6A6VYB7"/>
<name>A0A6A6VYB7_9PEZI</name>
<dbReference type="InterPro" id="IPR011701">
    <property type="entry name" value="MFS"/>
</dbReference>
<evidence type="ECO:0000313" key="7">
    <source>
        <dbReference type="EMBL" id="KAF2754704.1"/>
    </source>
</evidence>
<evidence type="ECO:0000256" key="5">
    <source>
        <dbReference type="SAM" id="MobiDB-lite"/>
    </source>
</evidence>
<dbReference type="OrthoDB" id="422206at2759"/>
<feature type="transmembrane region" description="Helical" evidence="6">
    <location>
        <begin position="352"/>
        <end position="369"/>
    </location>
</feature>
<dbReference type="GO" id="GO:0016020">
    <property type="term" value="C:membrane"/>
    <property type="evidence" value="ECO:0007669"/>
    <property type="project" value="UniProtKB-SubCell"/>
</dbReference>
<evidence type="ECO:0000313" key="8">
    <source>
        <dbReference type="Proteomes" id="UP000799437"/>
    </source>
</evidence>
<dbReference type="RefSeq" id="XP_033597155.1">
    <property type="nucleotide sequence ID" value="XM_033747451.1"/>
</dbReference>
<reference evidence="7" key="1">
    <citation type="journal article" date="2020" name="Stud. Mycol.">
        <title>101 Dothideomycetes genomes: a test case for predicting lifestyles and emergence of pathogens.</title>
        <authorList>
            <person name="Haridas S."/>
            <person name="Albert R."/>
            <person name="Binder M."/>
            <person name="Bloem J."/>
            <person name="Labutti K."/>
            <person name="Salamov A."/>
            <person name="Andreopoulos B."/>
            <person name="Baker S."/>
            <person name="Barry K."/>
            <person name="Bills G."/>
            <person name="Bluhm B."/>
            <person name="Cannon C."/>
            <person name="Castanera R."/>
            <person name="Culley D."/>
            <person name="Daum C."/>
            <person name="Ezra D."/>
            <person name="Gonzalez J."/>
            <person name="Henrissat B."/>
            <person name="Kuo A."/>
            <person name="Liang C."/>
            <person name="Lipzen A."/>
            <person name="Lutzoni F."/>
            <person name="Magnuson J."/>
            <person name="Mondo S."/>
            <person name="Nolan M."/>
            <person name="Ohm R."/>
            <person name="Pangilinan J."/>
            <person name="Park H.-J."/>
            <person name="Ramirez L."/>
            <person name="Alfaro M."/>
            <person name="Sun H."/>
            <person name="Tritt A."/>
            <person name="Yoshinaga Y."/>
            <person name="Zwiers L.-H."/>
            <person name="Turgeon B."/>
            <person name="Goodwin S."/>
            <person name="Spatafora J."/>
            <person name="Crous P."/>
            <person name="Grigoriev I."/>
        </authorList>
    </citation>
    <scope>NUCLEOTIDE SEQUENCE</scope>
    <source>
        <strain evidence="7">CBS 121739</strain>
    </source>
</reference>
<feature type="transmembrane region" description="Helical" evidence="6">
    <location>
        <begin position="135"/>
        <end position="154"/>
    </location>
</feature>
<feature type="transmembrane region" description="Helical" evidence="6">
    <location>
        <begin position="203"/>
        <end position="222"/>
    </location>
</feature>
<feature type="region of interest" description="Disordered" evidence="5">
    <location>
        <begin position="1"/>
        <end position="28"/>
    </location>
</feature>
<feature type="transmembrane region" description="Helical" evidence="6">
    <location>
        <begin position="234"/>
        <end position="251"/>
    </location>
</feature>
<evidence type="ECO:0000256" key="6">
    <source>
        <dbReference type="SAM" id="Phobius"/>
    </source>
</evidence>
<gene>
    <name evidence="7" type="ORF">EJ05DRAFT_503655</name>
</gene>
<dbReference type="PANTHER" id="PTHR10924">
    <property type="entry name" value="MAJOR FACILITATOR SUPERFAMILY PROTEIN-RELATED"/>
    <property type="match status" value="1"/>
</dbReference>
<keyword evidence="4 6" id="KW-0472">Membrane</keyword>
<comment type="subcellular location">
    <subcellularLocation>
        <location evidence="1">Membrane</location>
        <topology evidence="1">Multi-pass membrane protein</topology>
    </subcellularLocation>
</comment>
<dbReference type="Proteomes" id="UP000799437">
    <property type="component" value="Unassembled WGS sequence"/>
</dbReference>
<feature type="transmembrane region" description="Helical" evidence="6">
    <location>
        <begin position="447"/>
        <end position="466"/>
    </location>
</feature>
<feature type="transmembrane region" description="Helical" evidence="6">
    <location>
        <begin position="375"/>
        <end position="399"/>
    </location>
</feature>
<feature type="transmembrane region" description="Helical" evidence="6">
    <location>
        <begin position="411"/>
        <end position="432"/>
    </location>
</feature>
<dbReference type="Gene3D" id="1.20.1250.20">
    <property type="entry name" value="MFS general substrate transporter like domains"/>
    <property type="match status" value="2"/>
</dbReference>
<dbReference type="EMBL" id="ML996579">
    <property type="protein sequence ID" value="KAF2754704.1"/>
    <property type="molecule type" value="Genomic_DNA"/>
</dbReference>
<keyword evidence="2 6" id="KW-0812">Transmembrane</keyword>
<feature type="transmembrane region" description="Helical" evidence="6">
    <location>
        <begin position="320"/>
        <end position="340"/>
    </location>
</feature>
<dbReference type="GO" id="GO:0022857">
    <property type="term" value="F:transmembrane transporter activity"/>
    <property type="evidence" value="ECO:0007669"/>
    <property type="project" value="InterPro"/>
</dbReference>
<keyword evidence="3 6" id="KW-1133">Transmembrane helix</keyword>
<evidence type="ECO:0000256" key="4">
    <source>
        <dbReference type="ARBA" id="ARBA00023136"/>
    </source>
</evidence>
<dbReference type="GeneID" id="54488505"/>
<keyword evidence="8" id="KW-1185">Reference proteome</keyword>
<dbReference type="InterPro" id="IPR036259">
    <property type="entry name" value="MFS_trans_sf"/>
</dbReference>
<dbReference type="PANTHER" id="PTHR10924:SF6">
    <property type="entry name" value="SOLUTE CARRIER FAMILY 49 MEMBER A3"/>
    <property type="match status" value="1"/>
</dbReference>
<feature type="transmembrane region" description="Helical" evidence="6">
    <location>
        <begin position="283"/>
        <end position="308"/>
    </location>
</feature>
<dbReference type="InterPro" id="IPR049680">
    <property type="entry name" value="FLVCR1-2_SLC49-like"/>
</dbReference>
<feature type="transmembrane region" description="Helical" evidence="6">
    <location>
        <begin position="160"/>
        <end position="182"/>
    </location>
</feature>
<feature type="transmembrane region" description="Helical" evidence="6">
    <location>
        <begin position="106"/>
        <end position="128"/>
    </location>
</feature>
<evidence type="ECO:0000256" key="2">
    <source>
        <dbReference type="ARBA" id="ARBA00022692"/>
    </source>
</evidence>